<dbReference type="Gramene" id="TKW01712">
    <property type="protein sequence ID" value="TKW01712"/>
    <property type="gene ID" value="SEVIR_8G196800v2"/>
</dbReference>
<reference evidence="2" key="1">
    <citation type="submission" date="2019-03" db="EMBL/GenBank/DDBJ databases">
        <title>WGS assembly of Setaria viridis.</title>
        <authorList>
            <person name="Huang P."/>
            <person name="Jenkins J."/>
            <person name="Grimwood J."/>
            <person name="Barry K."/>
            <person name="Healey A."/>
            <person name="Mamidi S."/>
            <person name="Sreedasyam A."/>
            <person name="Shu S."/>
            <person name="Feldman M."/>
            <person name="Wu J."/>
            <person name="Yu Y."/>
            <person name="Chen C."/>
            <person name="Johnson J."/>
            <person name="Rokhsar D."/>
            <person name="Baxter I."/>
            <person name="Schmutz J."/>
            <person name="Brutnell T."/>
            <person name="Kellogg E."/>
        </authorList>
    </citation>
    <scope>NUCLEOTIDE SEQUENCE [LARGE SCALE GENOMIC DNA]</scope>
</reference>
<dbReference type="Proteomes" id="UP000298652">
    <property type="component" value="Chromosome 8"/>
</dbReference>
<feature type="compositionally biased region" description="Low complexity" evidence="1">
    <location>
        <begin position="63"/>
        <end position="86"/>
    </location>
</feature>
<organism evidence="2 3">
    <name type="scientific">Setaria viridis</name>
    <name type="common">Green bristlegrass</name>
    <name type="synonym">Setaria italica subsp. viridis</name>
    <dbReference type="NCBI Taxonomy" id="4556"/>
    <lineage>
        <taxon>Eukaryota</taxon>
        <taxon>Viridiplantae</taxon>
        <taxon>Streptophyta</taxon>
        <taxon>Embryophyta</taxon>
        <taxon>Tracheophyta</taxon>
        <taxon>Spermatophyta</taxon>
        <taxon>Magnoliopsida</taxon>
        <taxon>Liliopsida</taxon>
        <taxon>Poales</taxon>
        <taxon>Poaceae</taxon>
        <taxon>PACMAD clade</taxon>
        <taxon>Panicoideae</taxon>
        <taxon>Panicodae</taxon>
        <taxon>Paniceae</taxon>
        <taxon>Cenchrinae</taxon>
        <taxon>Setaria</taxon>
    </lineage>
</organism>
<evidence type="ECO:0000313" key="2">
    <source>
        <dbReference type="EMBL" id="TKW01712.1"/>
    </source>
</evidence>
<evidence type="ECO:0000256" key="1">
    <source>
        <dbReference type="SAM" id="MobiDB-lite"/>
    </source>
</evidence>
<proteinExistence type="predicted"/>
<dbReference type="EMBL" id="CM016559">
    <property type="protein sequence ID" value="TKW01712.1"/>
    <property type="molecule type" value="Genomic_DNA"/>
</dbReference>
<accession>A0A4U6TJ32</accession>
<keyword evidence="3" id="KW-1185">Reference proteome</keyword>
<name>A0A4U6TJ32_SETVI</name>
<feature type="region of interest" description="Disordered" evidence="1">
    <location>
        <begin position="1"/>
        <end position="22"/>
    </location>
</feature>
<gene>
    <name evidence="2" type="ORF">SEVIR_8G196800v2</name>
</gene>
<dbReference type="AlphaFoldDB" id="A0A4U6TJ32"/>
<feature type="region of interest" description="Disordered" evidence="1">
    <location>
        <begin position="50"/>
        <end position="86"/>
    </location>
</feature>
<protein>
    <submittedName>
        <fullName evidence="2">Uncharacterized protein</fullName>
    </submittedName>
</protein>
<sequence length="136" mass="15541">MLARPTMDRSTGTLPARNRPATAAQLAAHAQHRQWSLPQQSALLKREYENEFRKPRRHRARSMKAAAGRGGAKTTSSSARASHLSGSPPLHKHVLFLHLHARGSSIYRHLNQWMFICTERWPSYRRQGYFKATLLC</sequence>
<evidence type="ECO:0000313" key="3">
    <source>
        <dbReference type="Proteomes" id="UP000298652"/>
    </source>
</evidence>